<feature type="transmembrane region" description="Helical" evidence="1">
    <location>
        <begin position="25"/>
        <end position="51"/>
    </location>
</feature>
<gene>
    <name evidence="2" type="ORF">M8C21_019186</name>
</gene>
<dbReference type="PANTHER" id="PTHR47570:SF1">
    <property type="entry name" value="ZINC ION BINDING PROTEIN"/>
    <property type="match status" value="1"/>
</dbReference>
<dbReference type="PANTHER" id="PTHR47570">
    <property type="entry name" value="ZINC ION BINDING PROTEIN"/>
    <property type="match status" value="1"/>
</dbReference>
<comment type="caution">
    <text evidence="2">The sequence shown here is derived from an EMBL/GenBank/DDBJ whole genome shotgun (WGS) entry which is preliminary data.</text>
</comment>
<dbReference type="AlphaFoldDB" id="A0AAD5DDB4"/>
<keyword evidence="1" id="KW-0812">Transmembrane</keyword>
<proteinExistence type="predicted"/>
<evidence type="ECO:0000256" key="1">
    <source>
        <dbReference type="SAM" id="Phobius"/>
    </source>
</evidence>
<keyword evidence="3" id="KW-1185">Reference proteome</keyword>
<sequence length="158" mass="17999">RGLKNREKWSVPQREANGGAQAQQIVGATVVVPFSIALSLIRLTVFVIFWFKISHWNVHKDECGRLKRQMGCVQLLNDFPFTFSREATYEVCEKMETRCSFLDKLGIHRAGIWICECSCGSSVFSLDHLRSDKGWSLSSRLFPCKGIVLVSQLMYFSS</sequence>
<dbReference type="Proteomes" id="UP001206925">
    <property type="component" value="Unassembled WGS sequence"/>
</dbReference>
<feature type="non-terminal residue" evidence="2">
    <location>
        <position position="158"/>
    </location>
</feature>
<name>A0AAD5DDB4_AMBAR</name>
<keyword evidence="1" id="KW-1133">Transmembrane helix</keyword>
<evidence type="ECO:0000313" key="2">
    <source>
        <dbReference type="EMBL" id="KAI7757275.1"/>
    </source>
</evidence>
<evidence type="ECO:0000313" key="3">
    <source>
        <dbReference type="Proteomes" id="UP001206925"/>
    </source>
</evidence>
<reference evidence="2" key="1">
    <citation type="submission" date="2022-06" db="EMBL/GenBank/DDBJ databases">
        <title>Uncovering the hologenomic basis of an extraordinary plant invasion.</title>
        <authorList>
            <person name="Bieker V.C."/>
            <person name="Martin M.D."/>
            <person name="Gilbert T."/>
            <person name="Hodgins K."/>
            <person name="Battlay P."/>
            <person name="Petersen B."/>
            <person name="Wilson J."/>
        </authorList>
    </citation>
    <scope>NUCLEOTIDE SEQUENCE</scope>
    <source>
        <strain evidence="2">AA19_3_7</strain>
        <tissue evidence="2">Leaf</tissue>
    </source>
</reference>
<organism evidence="2 3">
    <name type="scientific">Ambrosia artemisiifolia</name>
    <name type="common">Common ragweed</name>
    <dbReference type="NCBI Taxonomy" id="4212"/>
    <lineage>
        <taxon>Eukaryota</taxon>
        <taxon>Viridiplantae</taxon>
        <taxon>Streptophyta</taxon>
        <taxon>Embryophyta</taxon>
        <taxon>Tracheophyta</taxon>
        <taxon>Spermatophyta</taxon>
        <taxon>Magnoliopsida</taxon>
        <taxon>eudicotyledons</taxon>
        <taxon>Gunneridae</taxon>
        <taxon>Pentapetalae</taxon>
        <taxon>asterids</taxon>
        <taxon>campanulids</taxon>
        <taxon>Asterales</taxon>
        <taxon>Asteraceae</taxon>
        <taxon>Asteroideae</taxon>
        <taxon>Heliantheae alliance</taxon>
        <taxon>Heliantheae</taxon>
        <taxon>Ambrosia</taxon>
    </lineage>
</organism>
<keyword evidence="1" id="KW-0472">Membrane</keyword>
<accession>A0AAD5DDB4</accession>
<dbReference type="EMBL" id="JAMZMK010000140">
    <property type="protein sequence ID" value="KAI7757275.1"/>
    <property type="molecule type" value="Genomic_DNA"/>
</dbReference>
<protein>
    <submittedName>
        <fullName evidence="2">Uncharacterized protein</fullName>
    </submittedName>
</protein>